<name>A0A1G7U9I0_9RHOB</name>
<feature type="transmembrane region" description="Helical" evidence="8">
    <location>
        <begin position="169"/>
        <end position="192"/>
    </location>
</feature>
<keyword evidence="4 8" id="KW-1003">Cell membrane</keyword>
<keyword evidence="3" id="KW-0813">Transport</keyword>
<dbReference type="Pfam" id="PF01925">
    <property type="entry name" value="TauE"/>
    <property type="match status" value="1"/>
</dbReference>
<keyword evidence="5 8" id="KW-0812">Transmembrane</keyword>
<dbReference type="InterPro" id="IPR002781">
    <property type="entry name" value="TM_pro_TauE-like"/>
</dbReference>
<evidence type="ECO:0000313" key="10">
    <source>
        <dbReference type="Proteomes" id="UP000182284"/>
    </source>
</evidence>
<evidence type="ECO:0000256" key="4">
    <source>
        <dbReference type="ARBA" id="ARBA00022475"/>
    </source>
</evidence>
<evidence type="ECO:0000256" key="6">
    <source>
        <dbReference type="ARBA" id="ARBA00022989"/>
    </source>
</evidence>
<keyword evidence="7 8" id="KW-0472">Membrane</keyword>
<evidence type="ECO:0000256" key="8">
    <source>
        <dbReference type="RuleBase" id="RU363041"/>
    </source>
</evidence>
<feature type="transmembrane region" description="Helical" evidence="8">
    <location>
        <begin position="228"/>
        <end position="246"/>
    </location>
</feature>
<accession>A0A1G7U9I0</accession>
<evidence type="ECO:0000256" key="2">
    <source>
        <dbReference type="ARBA" id="ARBA00009142"/>
    </source>
</evidence>
<evidence type="ECO:0000256" key="3">
    <source>
        <dbReference type="ARBA" id="ARBA00022448"/>
    </source>
</evidence>
<evidence type="ECO:0000256" key="7">
    <source>
        <dbReference type="ARBA" id="ARBA00023136"/>
    </source>
</evidence>
<evidence type="ECO:0000256" key="5">
    <source>
        <dbReference type="ARBA" id="ARBA00022692"/>
    </source>
</evidence>
<comment type="subcellular location">
    <subcellularLocation>
        <location evidence="1 8">Cell membrane</location>
        <topology evidence="1 8">Multi-pass membrane protein</topology>
    </subcellularLocation>
</comment>
<dbReference type="OrthoDB" id="7028171at2"/>
<dbReference type="EMBL" id="FNBL01000020">
    <property type="protein sequence ID" value="SDG43689.1"/>
    <property type="molecule type" value="Genomic_DNA"/>
</dbReference>
<sequence length="250" mass="26867">MTFDLHFFLFAVPAVIFAGLSKGGFGSAAAFAATPFLALILTPGQAVGLMLPLLMVMDVTAIRVFWRKWDGSAARVLIAGAVPGIVIGALVYGIAKPEVFKFLIGLVAIGFVAYQGAKAKGWIKPPKRAIGAFGGTMWGLVTGFTSFISHAGGPPAAVYMLSQRMDKTTYQATSVLVFWAINLIKVVPYSIVGIFTPETLKADLMLFPFAILGVLMGAWLHHKISDRFFFALAYVFLVITGVKLIWESLG</sequence>
<comment type="similarity">
    <text evidence="2 8">Belongs to the 4-toluene sulfonate uptake permease (TSUP) (TC 2.A.102) family.</text>
</comment>
<protein>
    <recommendedName>
        <fullName evidence="8">Probable membrane transporter protein</fullName>
    </recommendedName>
</protein>
<feature type="transmembrane region" description="Helical" evidence="8">
    <location>
        <begin position="129"/>
        <end position="149"/>
    </location>
</feature>
<dbReference type="PANTHER" id="PTHR30269">
    <property type="entry name" value="TRANSMEMBRANE PROTEIN YFCA"/>
    <property type="match status" value="1"/>
</dbReference>
<dbReference type="AlphaFoldDB" id="A0A1G7U9I0"/>
<evidence type="ECO:0000256" key="1">
    <source>
        <dbReference type="ARBA" id="ARBA00004651"/>
    </source>
</evidence>
<feature type="transmembrane region" description="Helical" evidence="8">
    <location>
        <begin position="204"/>
        <end position="222"/>
    </location>
</feature>
<gene>
    <name evidence="9" type="ORF">SAMN04488117_12049</name>
</gene>
<dbReference type="RefSeq" id="WP_074647362.1">
    <property type="nucleotide sequence ID" value="NZ_FNBL01000020.1"/>
</dbReference>
<reference evidence="9 10" key="1">
    <citation type="submission" date="2016-10" db="EMBL/GenBank/DDBJ databases">
        <authorList>
            <person name="de Groot N.N."/>
        </authorList>
    </citation>
    <scope>NUCLEOTIDE SEQUENCE [LARGE SCALE GENOMIC DNA]</scope>
    <source>
        <strain evidence="9 10">DSM 27375</strain>
    </source>
</reference>
<organism evidence="9 10">
    <name type="scientific">Celeribacter baekdonensis</name>
    <dbReference type="NCBI Taxonomy" id="875171"/>
    <lineage>
        <taxon>Bacteria</taxon>
        <taxon>Pseudomonadati</taxon>
        <taxon>Pseudomonadota</taxon>
        <taxon>Alphaproteobacteria</taxon>
        <taxon>Rhodobacterales</taxon>
        <taxon>Roseobacteraceae</taxon>
        <taxon>Celeribacter</taxon>
    </lineage>
</organism>
<evidence type="ECO:0000313" key="9">
    <source>
        <dbReference type="EMBL" id="SDG43689.1"/>
    </source>
</evidence>
<keyword evidence="6 8" id="KW-1133">Transmembrane helix</keyword>
<proteinExistence type="inferred from homology"/>
<dbReference type="InterPro" id="IPR052017">
    <property type="entry name" value="TSUP"/>
</dbReference>
<dbReference type="PANTHER" id="PTHR30269:SF37">
    <property type="entry name" value="MEMBRANE TRANSPORTER PROTEIN"/>
    <property type="match status" value="1"/>
</dbReference>
<dbReference type="GO" id="GO:0005886">
    <property type="term" value="C:plasma membrane"/>
    <property type="evidence" value="ECO:0007669"/>
    <property type="project" value="UniProtKB-SubCell"/>
</dbReference>
<feature type="transmembrane region" description="Helical" evidence="8">
    <location>
        <begin position="48"/>
        <end position="66"/>
    </location>
</feature>
<feature type="transmembrane region" description="Helical" evidence="8">
    <location>
        <begin position="73"/>
        <end position="94"/>
    </location>
</feature>
<dbReference type="Proteomes" id="UP000182284">
    <property type="component" value="Unassembled WGS sequence"/>
</dbReference>